<evidence type="ECO:0000259" key="2">
    <source>
        <dbReference type="Pfam" id="PF05368"/>
    </source>
</evidence>
<dbReference type="SUPFAM" id="SSF51735">
    <property type="entry name" value="NAD(P)-binding Rossmann-fold domains"/>
    <property type="match status" value="1"/>
</dbReference>
<dbReference type="InterPro" id="IPR008030">
    <property type="entry name" value="NmrA-like"/>
</dbReference>
<sequence length="504" mass="56515">MTSSPILVTGATGYVGGRVALRLIEEGYKVRVTGRSLKKLKARAWANNPQVELTRSNALDLDSMIEACEGCEIAYYLVHSMNSSNSDFVKTDREAANVMVEAGRRTGLKRIIYLGGLCDKEHTLSEHLRSRIEVGEILMSGGVPVTYFRAATILGSGSTSFEMLRYLVDRLPFMITSKRILTPSQPIAIRNVLVYLTECIKHEETIGKTYDIGGPEVITYRNLIDIYAKEAGLRKRHVFTTSLITPKIASWMIHLITPIPSYIGAPLTEGLGAEMIVRDKHKIRDVIPQKLLTPREAISMALERIEQKVIKSSWMDAGAYKPPEWGRYNDAPFAGGTIRESWYKMTMSGTPEQVWGPISRIGGDTGWYFANWLWGLRGFIDRLVGGYGTRRGRRHPTEIKTGDALDWWRVIDASPAKRLLLLAEMRAPGEATLEFRIKECGDGVTELVQIASFLPRGIAGLLYWYAVYPLHFFIFRGMLKNIAKAAEVKIVAGPEEIKPPPHRR</sequence>
<dbReference type="Pfam" id="PF05368">
    <property type="entry name" value="NmrA"/>
    <property type="match status" value="1"/>
</dbReference>
<gene>
    <name evidence="3" type="ORF">MNBD_NITROSPINAE01-238</name>
</gene>
<accession>A0A3B1BLX6</accession>
<dbReference type="EMBL" id="UOGC01000086">
    <property type="protein sequence ID" value="VAX19346.1"/>
    <property type="molecule type" value="Genomic_DNA"/>
</dbReference>
<dbReference type="PANTHER" id="PTHR48079">
    <property type="entry name" value="PROTEIN YEEZ"/>
    <property type="match status" value="1"/>
</dbReference>
<name>A0A3B1BLX6_9ZZZZ</name>
<dbReference type="Pfam" id="PF11066">
    <property type="entry name" value="DUF2867"/>
    <property type="match status" value="1"/>
</dbReference>
<dbReference type="SUPFAM" id="SSF55961">
    <property type="entry name" value="Bet v1-like"/>
    <property type="match status" value="1"/>
</dbReference>
<keyword evidence="1" id="KW-0812">Transmembrane</keyword>
<reference evidence="3" key="1">
    <citation type="submission" date="2018-06" db="EMBL/GenBank/DDBJ databases">
        <authorList>
            <person name="Zhirakovskaya E."/>
        </authorList>
    </citation>
    <scope>NUCLEOTIDE SEQUENCE</scope>
</reference>
<dbReference type="GO" id="GO:0005737">
    <property type="term" value="C:cytoplasm"/>
    <property type="evidence" value="ECO:0007669"/>
    <property type="project" value="TreeGrafter"/>
</dbReference>
<dbReference type="GO" id="GO:0004029">
    <property type="term" value="F:aldehyde dehydrogenase (NAD+) activity"/>
    <property type="evidence" value="ECO:0007669"/>
    <property type="project" value="TreeGrafter"/>
</dbReference>
<protein>
    <recommendedName>
        <fullName evidence="2">NmrA-like domain-containing protein</fullName>
    </recommendedName>
</protein>
<dbReference type="InterPro" id="IPR051783">
    <property type="entry name" value="NAD(P)-dependent_oxidoreduct"/>
</dbReference>
<evidence type="ECO:0000313" key="3">
    <source>
        <dbReference type="EMBL" id="VAX19346.1"/>
    </source>
</evidence>
<evidence type="ECO:0000256" key="1">
    <source>
        <dbReference type="SAM" id="Phobius"/>
    </source>
</evidence>
<dbReference type="AlphaFoldDB" id="A0A3B1BLX6"/>
<keyword evidence="1" id="KW-0472">Membrane</keyword>
<keyword evidence="1" id="KW-1133">Transmembrane helix</keyword>
<proteinExistence type="predicted"/>
<dbReference type="InterPro" id="IPR021295">
    <property type="entry name" value="DUF2867"/>
</dbReference>
<dbReference type="Gene3D" id="3.40.50.720">
    <property type="entry name" value="NAD(P)-binding Rossmann-like Domain"/>
    <property type="match status" value="1"/>
</dbReference>
<dbReference type="InterPro" id="IPR036291">
    <property type="entry name" value="NAD(P)-bd_dom_sf"/>
</dbReference>
<dbReference type="PANTHER" id="PTHR48079:SF6">
    <property type="entry name" value="NAD(P)-BINDING DOMAIN-CONTAINING PROTEIN-RELATED"/>
    <property type="match status" value="1"/>
</dbReference>
<feature type="domain" description="NmrA-like" evidence="2">
    <location>
        <begin position="4"/>
        <end position="248"/>
    </location>
</feature>
<organism evidence="3">
    <name type="scientific">hydrothermal vent metagenome</name>
    <dbReference type="NCBI Taxonomy" id="652676"/>
    <lineage>
        <taxon>unclassified sequences</taxon>
        <taxon>metagenomes</taxon>
        <taxon>ecological metagenomes</taxon>
    </lineage>
</organism>
<feature type="transmembrane region" description="Helical" evidence="1">
    <location>
        <begin position="461"/>
        <end position="479"/>
    </location>
</feature>